<keyword evidence="3 5" id="KW-1133">Transmembrane helix</keyword>
<evidence type="ECO:0000256" key="3">
    <source>
        <dbReference type="ARBA" id="ARBA00022989"/>
    </source>
</evidence>
<gene>
    <name evidence="6" type="ORF">SBOR_4242</name>
</gene>
<accession>W9CHR4</accession>
<evidence type="ECO:0000313" key="6">
    <source>
        <dbReference type="EMBL" id="ESZ95386.1"/>
    </source>
</evidence>
<evidence type="ECO:0000256" key="2">
    <source>
        <dbReference type="ARBA" id="ARBA00022692"/>
    </source>
</evidence>
<comment type="caution">
    <text evidence="6">The sequence shown here is derived from an EMBL/GenBank/DDBJ whole genome shotgun (WGS) entry which is preliminary data.</text>
</comment>
<dbReference type="Proteomes" id="UP000019487">
    <property type="component" value="Unassembled WGS sequence"/>
</dbReference>
<keyword evidence="4 5" id="KW-0472">Membrane</keyword>
<dbReference type="EMBL" id="AYSA01000188">
    <property type="protein sequence ID" value="ESZ95386.1"/>
    <property type="molecule type" value="Genomic_DNA"/>
</dbReference>
<feature type="transmembrane region" description="Helical" evidence="5">
    <location>
        <begin position="482"/>
        <end position="502"/>
    </location>
</feature>
<protein>
    <submittedName>
        <fullName evidence="6">Uncharacterized protein</fullName>
    </submittedName>
</protein>
<dbReference type="SUPFAM" id="SSF144083">
    <property type="entry name" value="Magnesium transport protein CorA, transmembrane region"/>
    <property type="match status" value="1"/>
</dbReference>
<keyword evidence="7" id="KW-1185">Reference proteome</keyword>
<proteinExistence type="predicted"/>
<name>W9CHR4_SCLBF</name>
<dbReference type="GO" id="GO:0016020">
    <property type="term" value="C:membrane"/>
    <property type="evidence" value="ECO:0007669"/>
    <property type="project" value="UniProtKB-SubCell"/>
</dbReference>
<dbReference type="OrthoDB" id="5428055at2759"/>
<evidence type="ECO:0000256" key="5">
    <source>
        <dbReference type="SAM" id="Phobius"/>
    </source>
</evidence>
<evidence type="ECO:0000313" key="7">
    <source>
        <dbReference type="Proteomes" id="UP000019487"/>
    </source>
</evidence>
<evidence type="ECO:0000256" key="1">
    <source>
        <dbReference type="ARBA" id="ARBA00004141"/>
    </source>
</evidence>
<evidence type="ECO:0000256" key="4">
    <source>
        <dbReference type="ARBA" id="ARBA00023136"/>
    </source>
</evidence>
<dbReference type="STRING" id="1432307.W9CHR4"/>
<keyword evidence="2 5" id="KW-0812">Transmembrane</keyword>
<dbReference type="InterPro" id="IPR045863">
    <property type="entry name" value="CorA_TM1_TM2"/>
</dbReference>
<comment type="subcellular location">
    <subcellularLocation>
        <location evidence="1">Membrane</location>
        <topology evidence="1">Multi-pass membrane protein</topology>
    </subcellularLocation>
</comment>
<dbReference type="Gene3D" id="1.20.58.340">
    <property type="entry name" value="Magnesium transport protein CorA, transmembrane region"/>
    <property type="match status" value="1"/>
</dbReference>
<organism evidence="6 7">
    <name type="scientific">Sclerotinia borealis (strain F-4128)</name>
    <dbReference type="NCBI Taxonomy" id="1432307"/>
    <lineage>
        <taxon>Eukaryota</taxon>
        <taxon>Fungi</taxon>
        <taxon>Dikarya</taxon>
        <taxon>Ascomycota</taxon>
        <taxon>Pezizomycotina</taxon>
        <taxon>Leotiomycetes</taxon>
        <taxon>Helotiales</taxon>
        <taxon>Sclerotiniaceae</taxon>
        <taxon>Sclerotinia</taxon>
    </lineage>
</organism>
<sequence>MTLRYQPDAQSNDLSWLCSEGPYLELIKKLTSRNPSLCKPDPKNHRIGSRVGTSRSVILDIFADHRVTSQHFSNVTELKTHFKQRAEDDGSGKPNTSRRVYVLEGLDPQFVEAYGSYFFMDPMFFVRQERNTVWDMGDIQEGVSDTPSLPSLDSPDKCFRLKYREMRKFGPDFDHWRMNCATSGSHIAGIGFEWKLNSVAAVERKCSFWFRDAVNGQEGWDAVILCEPSIHKVHRAHSLFSQEIKSELFQGGYLDFIDFDVLTRDGVNEAFDGPPRTCMFDDLCFYFERHSPLLFEMAGATPPLIASAFLKKIVASHYMKLIDWFEINVQRLQRAGWRLSHQTDLQDYDSWPEKREQWSSLQLTHRRLSEYCTDIQSIIQTLHIPSSPPHPSHYLASSLDFPFIHHSLSTLYTHINTIITSTQGLSSIVANREALHEARLSVREARNSKTLTIVGLIFIPLAYTSALFSMSDEYRPGGKEFWIYWVTALPMMILVFGVTWGMQRGWDELGRWGWGSLRGTEASADGKRGEKVLGVPIL</sequence>
<dbReference type="InterPro" id="IPR002523">
    <property type="entry name" value="MgTranspt_CorA/ZnTranspt_ZntB"/>
</dbReference>
<reference evidence="6 7" key="1">
    <citation type="journal article" date="2014" name="Genome Announc.">
        <title>Draft genome sequence of Sclerotinia borealis, a psychrophilic plant pathogenic fungus.</title>
        <authorList>
            <person name="Mardanov A.V."/>
            <person name="Beletsky A.V."/>
            <person name="Kadnikov V.V."/>
            <person name="Ignatov A.N."/>
            <person name="Ravin N.V."/>
        </authorList>
    </citation>
    <scope>NUCLEOTIDE SEQUENCE [LARGE SCALE GENOMIC DNA]</scope>
    <source>
        <strain evidence="7">F-4157</strain>
    </source>
</reference>
<dbReference type="GO" id="GO:0046873">
    <property type="term" value="F:metal ion transmembrane transporter activity"/>
    <property type="evidence" value="ECO:0007669"/>
    <property type="project" value="InterPro"/>
</dbReference>
<feature type="transmembrane region" description="Helical" evidence="5">
    <location>
        <begin position="451"/>
        <end position="470"/>
    </location>
</feature>
<dbReference type="HOGENOM" id="CLU_034568_0_0_1"/>
<dbReference type="AlphaFoldDB" id="W9CHR4"/>
<dbReference type="Pfam" id="PF01544">
    <property type="entry name" value="CorA"/>
    <property type="match status" value="1"/>
</dbReference>